<organism evidence="1">
    <name type="scientific">sediment metagenome</name>
    <dbReference type="NCBI Taxonomy" id="749907"/>
    <lineage>
        <taxon>unclassified sequences</taxon>
        <taxon>metagenomes</taxon>
        <taxon>ecological metagenomes</taxon>
    </lineage>
</organism>
<reference evidence="1" key="1">
    <citation type="submission" date="2010-07" db="EMBL/GenBank/DDBJ databases">
        <authorList>
            <consortium name="CONSOLIDER consortium CSD2007-00005"/>
            <person name="Guazzaroni M.-E."/>
            <person name="Richter M."/>
            <person name="Garcia-Salamanca A."/>
            <person name="Yarza P."/>
            <person name="Ferrer M."/>
        </authorList>
    </citation>
    <scope>NUCLEOTIDE SEQUENCE</scope>
</reference>
<reference evidence="1" key="2">
    <citation type="journal article" date="2011" name="Microb. Ecol.">
        <title>Taxonomic and Functional Metagenomic Profiling of the Microbial Community in the Anoxic Sediment of a Sub-saline Shallow Lake (Laguna de Carrizo, Central Spain).</title>
        <authorList>
            <person name="Ferrer M."/>
            <person name="Guazzaroni M.E."/>
            <person name="Richter M."/>
            <person name="Garcia-Salamanca A."/>
            <person name="Yarza P."/>
            <person name="Suarez-Suarez A."/>
            <person name="Solano J."/>
            <person name="Alcaide M."/>
            <person name="van Dillewijn P."/>
            <person name="Molina-Henares M.A."/>
            <person name="Lopez-Cortes N."/>
            <person name="Al-Ramahi Y."/>
            <person name="Guerrero C."/>
            <person name="Acosta A."/>
            <person name="de Eugenio L.I."/>
            <person name="Martinez V."/>
            <person name="Marques S."/>
            <person name="Rojo F."/>
            <person name="Santero E."/>
            <person name="Genilloud O."/>
            <person name="Perez-Perez J."/>
            <person name="Rossello-Mora R."/>
            <person name="Ramos J.L."/>
        </authorList>
    </citation>
    <scope>NUCLEOTIDE SEQUENCE</scope>
</reference>
<dbReference type="PANTHER" id="PTHR36510:SF3">
    <property type="entry name" value="CONSERVED PROTEIN"/>
    <property type="match status" value="1"/>
</dbReference>
<dbReference type="InterPro" id="IPR014746">
    <property type="entry name" value="Gln_synth/guanido_kin_cat_dom"/>
</dbReference>
<dbReference type="InterPro" id="IPR006336">
    <property type="entry name" value="GCS2"/>
</dbReference>
<name>D9PLM1_9ZZZZ</name>
<dbReference type="EMBL" id="ADZX01000742">
    <property type="protein sequence ID" value="EFK95540.1"/>
    <property type="molecule type" value="Genomic_DNA"/>
</dbReference>
<proteinExistence type="predicted"/>
<accession>D9PLM1</accession>
<sequence length="298" mass="32701">MLEAATTSFQVHLQVPFAKAARYYNAALIASGPLLAAAGNSPVLFGKRLWRETRIPLFEQSVEAGGYAGLADANVRRAGFGLGYVGESLIELFRENLDLYPVLLPMLLEEPADRYPHVRLHNGAIWRWARPILGFDEAGQPHVRLEQRIFPSGPSILDMIANAACYFGLSRALAEAPEVPETRLPFAAARANFYQGARSGLAASLLWLDGKSHPAREVMLRFGLPLAEQGLRDFGLGGDESERYLGVIEARIRSGRTGAEWQLAHLRGGVVNDRAIAAMLADYLENQRSGAPVHEWSL</sequence>
<dbReference type="SUPFAM" id="SSF55931">
    <property type="entry name" value="Glutamine synthetase/guanido kinase"/>
    <property type="match status" value="1"/>
</dbReference>
<comment type="caution">
    <text evidence="1">The sequence shown here is derived from an EMBL/GenBank/DDBJ whole genome shotgun (WGS) entry which is preliminary data.</text>
</comment>
<evidence type="ECO:0000313" key="1">
    <source>
        <dbReference type="EMBL" id="EFK95540.1"/>
    </source>
</evidence>
<dbReference type="PANTHER" id="PTHR36510">
    <property type="entry name" value="GLUTAMATE--CYSTEINE LIGASE 2-RELATED"/>
    <property type="match status" value="1"/>
</dbReference>
<dbReference type="Gene3D" id="3.30.590.20">
    <property type="match status" value="1"/>
</dbReference>
<dbReference type="Pfam" id="PF04107">
    <property type="entry name" value="GCS2"/>
    <property type="match status" value="1"/>
</dbReference>
<evidence type="ECO:0008006" key="2">
    <source>
        <dbReference type="Google" id="ProtNLM"/>
    </source>
</evidence>
<dbReference type="InterPro" id="IPR050141">
    <property type="entry name" value="GCL_type2/YbdK_subfam"/>
</dbReference>
<protein>
    <recommendedName>
        <fullName evidence="2">Glutamate--cysteine ligase</fullName>
    </recommendedName>
</protein>
<dbReference type="GO" id="GO:0016879">
    <property type="term" value="F:ligase activity, forming carbon-nitrogen bonds"/>
    <property type="evidence" value="ECO:0007669"/>
    <property type="project" value="TreeGrafter"/>
</dbReference>
<gene>
    <name evidence="1" type="ORF">LDC_2444</name>
</gene>
<dbReference type="AlphaFoldDB" id="D9PLM1"/>